<protein>
    <submittedName>
        <fullName evidence="2">Dystroglycan</fullName>
    </submittedName>
</protein>
<evidence type="ECO:0000313" key="2">
    <source>
        <dbReference type="WBParaSite" id="JU765_v2.g1271.t1"/>
    </source>
</evidence>
<proteinExistence type="predicted"/>
<dbReference type="Proteomes" id="UP000887576">
    <property type="component" value="Unplaced"/>
</dbReference>
<sequence>MSTMGTASEANVKVQVDNQIRMIEMEDIPILGTSKVELSTVVTRTEEEYKFPGCLAELSVSFDYRDDIKRPSKENRAFQVDLLQQIVGDTFDSSDPVETSLIQKSPCGIRDPSLWTSNSSEYGIVGLYDPYGDGNHVSSLSIVVTVLVSLLIIAVLVFYCYCRQKKSEKYRLNTTKYPPTIGKEEKQLLKHGYMDTSGSSTEHSHVDLGDGLSPISIKKPSNGHTKPTPVLIKHETAIPKFEPLKIEQLPGSPRRVTRPVTKRMPPPPDYSPLHRPPNAPRILSSSKPVVLAAQRAPIASTHVDDL</sequence>
<dbReference type="WBParaSite" id="JU765_v2.g1271.t1">
    <property type="protein sequence ID" value="JU765_v2.g1271.t1"/>
    <property type="gene ID" value="JU765_v2.g1271"/>
</dbReference>
<evidence type="ECO:0000313" key="1">
    <source>
        <dbReference type="Proteomes" id="UP000887576"/>
    </source>
</evidence>
<accession>A0AC34Q406</accession>
<reference evidence="2" key="1">
    <citation type="submission" date="2022-11" db="UniProtKB">
        <authorList>
            <consortium name="WormBaseParasite"/>
        </authorList>
    </citation>
    <scope>IDENTIFICATION</scope>
</reference>
<organism evidence="1 2">
    <name type="scientific">Panagrolaimus sp. JU765</name>
    <dbReference type="NCBI Taxonomy" id="591449"/>
    <lineage>
        <taxon>Eukaryota</taxon>
        <taxon>Metazoa</taxon>
        <taxon>Ecdysozoa</taxon>
        <taxon>Nematoda</taxon>
        <taxon>Chromadorea</taxon>
        <taxon>Rhabditida</taxon>
        <taxon>Tylenchina</taxon>
        <taxon>Panagrolaimomorpha</taxon>
        <taxon>Panagrolaimoidea</taxon>
        <taxon>Panagrolaimidae</taxon>
        <taxon>Panagrolaimus</taxon>
    </lineage>
</organism>
<name>A0AC34Q406_9BILA</name>